<evidence type="ECO:0000313" key="1">
    <source>
        <dbReference type="EMBL" id="QHU03238.1"/>
    </source>
</evidence>
<proteinExistence type="predicted"/>
<organism evidence="1">
    <name type="scientific">viral metagenome</name>
    <dbReference type="NCBI Taxonomy" id="1070528"/>
    <lineage>
        <taxon>unclassified sequences</taxon>
        <taxon>metagenomes</taxon>
        <taxon>organismal metagenomes</taxon>
    </lineage>
</organism>
<name>A0A6C0JHI7_9ZZZZ</name>
<dbReference type="EMBL" id="MN740373">
    <property type="protein sequence ID" value="QHU03238.1"/>
    <property type="molecule type" value="Genomic_DNA"/>
</dbReference>
<protein>
    <submittedName>
        <fullName evidence="1">Uncharacterized protein</fullName>
    </submittedName>
</protein>
<accession>A0A6C0JHI7</accession>
<reference evidence="1" key="1">
    <citation type="journal article" date="2020" name="Nature">
        <title>Giant virus diversity and host interactions through global metagenomics.</title>
        <authorList>
            <person name="Schulz F."/>
            <person name="Roux S."/>
            <person name="Paez-Espino D."/>
            <person name="Jungbluth S."/>
            <person name="Walsh D.A."/>
            <person name="Denef V.J."/>
            <person name="McMahon K.D."/>
            <person name="Konstantinidis K.T."/>
            <person name="Eloe-Fadrosh E.A."/>
            <person name="Kyrpides N.C."/>
            <person name="Woyke T."/>
        </authorList>
    </citation>
    <scope>NUCLEOTIDE SEQUENCE</scope>
    <source>
        <strain evidence="1">GVMAG-M-3300026093-6</strain>
    </source>
</reference>
<sequence>MQCMSQEILANLEENLIKYYQSKKFPVFYGGPNRGFIPKNKNRTIIIMGNDDKSRTSKKDGLYFYTIEFDKDSHGIIIQKDKGRFSIYDPNGKRYTNEYKDKEPCNIPRLPPYNEPVKGFGYGICVKYKDAIHDLDMSLTPVRGWNNSANCGLWNCIMLIYILELYDNLPQILDIFSYRYPIGEYNFYKNIEVRTVGDVFMIELLQTIPPGIKYLSTEDIKTFIQMIKRMTLRFIAKVPEIDYHDIKKKVYTKKELNKMDKPSLILICKVRMFSGCVSLNKTDLIYNILQSQVKES</sequence>
<dbReference type="AlphaFoldDB" id="A0A6C0JHI7"/>